<name>A0A8B6G170_MYTGA</name>
<organism evidence="3 4">
    <name type="scientific">Mytilus galloprovincialis</name>
    <name type="common">Mediterranean mussel</name>
    <dbReference type="NCBI Taxonomy" id="29158"/>
    <lineage>
        <taxon>Eukaryota</taxon>
        <taxon>Metazoa</taxon>
        <taxon>Spiralia</taxon>
        <taxon>Lophotrochozoa</taxon>
        <taxon>Mollusca</taxon>
        <taxon>Bivalvia</taxon>
        <taxon>Autobranchia</taxon>
        <taxon>Pteriomorphia</taxon>
        <taxon>Mytilida</taxon>
        <taxon>Mytiloidea</taxon>
        <taxon>Mytilidae</taxon>
        <taxon>Mytilinae</taxon>
        <taxon>Mytilus</taxon>
    </lineage>
</organism>
<feature type="region of interest" description="Disordered" evidence="1">
    <location>
        <begin position="1"/>
        <end position="31"/>
    </location>
</feature>
<keyword evidence="4" id="KW-1185">Reference proteome</keyword>
<feature type="compositionally biased region" description="Low complexity" evidence="1">
    <location>
        <begin position="375"/>
        <end position="394"/>
    </location>
</feature>
<sequence>MNNLQGFHPLPLAPGTNDSEGPESNTGEINNTGVYKLDAKHQSQEDPEKQQLKWHVQNLERQLQLQMQLNQLQPQVPQVSQPESRGPKHMGNVTLQRFEGRDENPIKFWSLFMQYCTLYRFTESETVGVFQLYVSSTVQNWFFSLEKGVRRNLQRLKEAFLERFQRRNLEYSLQHIKQNQSESVNDCINRILAQTSDRNVPEAILVSMIVGGLRPDLAAIVMPHVPMTHQQFLAAASIAEKTVQMTTAKPIENLTLQVANIASMEERLSAMLTDKLSSSVAEMSAIQAHNNNQSNGPYQRQNYQQRPKTTFQQRNYQRPSSSSCQGCGRYCLNRQSCPAQNSMCRFCKVKGHFEQVCRKAKRYNQYPQNQYSPHQNQQNNYTQNQYPQNLNPHR</sequence>
<feature type="domain" description="Retrotransposon gag" evidence="2">
    <location>
        <begin position="130"/>
        <end position="215"/>
    </location>
</feature>
<evidence type="ECO:0000259" key="2">
    <source>
        <dbReference type="Pfam" id="PF03732"/>
    </source>
</evidence>
<dbReference type="EMBL" id="UYJE01007719">
    <property type="protein sequence ID" value="VDI57259.1"/>
    <property type="molecule type" value="Genomic_DNA"/>
</dbReference>
<dbReference type="PANTHER" id="PTHR33223:SF10">
    <property type="entry name" value="AMINOTRANSFERASE-LIKE PLANT MOBILE DOMAIN-CONTAINING PROTEIN"/>
    <property type="match status" value="1"/>
</dbReference>
<feature type="compositionally biased region" description="Polar residues" evidence="1">
    <location>
        <begin position="16"/>
        <end position="31"/>
    </location>
</feature>
<dbReference type="Pfam" id="PF03732">
    <property type="entry name" value="Retrotrans_gag"/>
    <property type="match status" value="1"/>
</dbReference>
<evidence type="ECO:0000313" key="4">
    <source>
        <dbReference type="Proteomes" id="UP000596742"/>
    </source>
</evidence>
<dbReference type="PANTHER" id="PTHR33223">
    <property type="entry name" value="CCHC-TYPE DOMAIN-CONTAINING PROTEIN"/>
    <property type="match status" value="1"/>
</dbReference>
<dbReference type="Proteomes" id="UP000596742">
    <property type="component" value="Unassembled WGS sequence"/>
</dbReference>
<feature type="region of interest" description="Disordered" evidence="1">
    <location>
        <begin position="368"/>
        <end position="394"/>
    </location>
</feature>
<accession>A0A8B6G170</accession>
<protein>
    <recommendedName>
        <fullName evidence="2">Retrotransposon gag domain-containing protein</fullName>
    </recommendedName>
</protein>
<dbReference type="AlphaFoldDB" id="A0A8B6G170"/>
<evidence type="ECO:0000256" key="1">
    <source>
        <dbReference type="SAM" id="MobiDB-lite"/>
    </source>
</evidence>
<gene>
    <name evidence="3" type="ORF">MGAL_10B010970</name>
</gene>
<evidence type="ECO:0000313" key="3">
    <source>
        <dbReference type="EMBL" id="VDI57259.1"/>
    </source>
</evidence>
<reference evidence="3" key="1">
    <citation type="submission" date="2018-11" db="EMBL/GenBank/DDBJ databases">
        <authorList>
            <person name="Alioto T."/>
            <person name="Alioto T."/>
        </authorList>
    </citation>
    <scope>NUCLEOTIDE SEQUENCE</scope>
</reference>
<dbReference type="OrthoDB" id="6116553at2759"/>
<comment type="caution">
    <text evidence="3">The sequence shown here is derived from an EMBL/GenBank/DDBJ whole genome shotgun (WGS) entry which is preliminary data.</text>
</comment>
<proteinExistence type="predicted"/>
<dbReference type="InterPro" id="IPR005162">
    <property type="entry name" value="Retrotrans_gag_dom"/>
</dbReference>
<feature type="region of interest" description="Disordered" evidence="1">
    <location>
        <begin position="290"/>
        <end position="325"/>
    </location>
</feature>